<evidence type="ECO:0000313" key="3">
    <source>
        <dbReference type="EMBL" id="KDQ06338.1"/>
    </source>
</evidence>
<keyword evidence="4" id="KW-1185">Reference proteome</keyword>
<feature type="compositionally biased region" description="Polar residues" evidence="1">
    <location>
        <begin position="82"/>
        <end position="91"/>
    </location>
</feature>
<feature type="compositionally biased region" description="Low complexity" evidence="1">
    <location>
        <begin position="22"/>
        <end position="32"/>
    </location>
</feature>
<feature type="domain" description="DUF6532" evidence="2">
    <location>
        <begin position="288"/>
        <end position="476"/>
    </location>
</feature>
<dbReference type="STRING" id="930990.A0A067LSX1"/>
<evidence type="ECO:0000259" key="2">
    <source>
        <dbReference type="Pfam" id="PF20149"/>
    </source>
</evidence>
<name>A0A067LSX1_BOTB1</name>
<feature type="region of interest" description="Disordered" evidence="1">
    <location>
        <begin position="1"/>
        <end position="277"/>
    </location>
</feature>
<dbReference type="Proteomes" id="UP000027195">
    <property type="component" value="Unassembled WGS sequence"/>
</dbReference>
<accession>A0A067LSX1</accession>
<dbReference type="InterPro" id="IPR045341">
    <property type="entry name" value="DUF6532"/>
</dbReference>
<dbReference type="HOGENOM" id="CLU_578676_0_0_1"/>
<evidence type="ECO:0000256" key="1">
    <source>
        <dbReference type="SAM" id="MobiDB-lite"/>
    </source>
</evidence>
<reference evidence="4" key="1">
    <citation type="journal article" date="2014" name="Proc. Natl. Acad. Sci. U.S.A.">
        <title>Extensive sampling of basidiomycete genomes demonstrates inadequacy of the white-rot/brown-rot paradigm for wood decay fungi.</title>
        <authorList>
            <person name="Riley R."/>
            <person name="Salamov A.A."/>
            <person name="Brown D.W."/>
            <person name="Nagy L.G."/>
            <person name="Floudas D."/>
            <person name="Held B.W."/>
            <person name="Levasseur A."/>
            <person name="Lombard V."/>
            <person name="Morin E."/>
            <person name="Otillar R."/>
            <person name="Lindquist E.A."/>
            <person name="Sun H."/>
            <person name="LaButti K.M."/>
            <person name="Schmutz J."/>
            <person name="Jabbour D."/>
            <person name="Luo H."/>
            <person name="Baker S.E."/>
            <person name="Pisabarro A.G."/>
            <person name="Walton J.D."/>
            <person name="Blanchette R.A."/>
            <person name="Henrissat B."/>
            <person name="Martin F."/>
            <person name="Cullen D."/>
            <person name="Hibbett D.S."/>
            <person name="Grigoriev I.V."/>
        </authorList>
    </citation>
    <scope>NUCLEOTIDE SEQUENCE [LARGE SCALE GENOMIC DNA]</scope>
    <source>
        <strain evidence="4">FD-172 SS1</strain>
    </source>
</reference>
<dbReference type="InParanoid" id="A0A067LSX1"/>
<evidence type="ECO:0000313" key="4">
    <source>
        <dbReference type="Proteomes" id="UP000027195"/>
    </source>
</evidence>
<protein>
    <recommendedName>
        <fullName evidence="2">DUF6532 domain-containing protein</fullName>
    </recommendedName>
</protein>
<gene>
    <name evidence="3" type="ORF">BOTBODRAFT_181700</name>
</gene>
<dbReference type="OrthoDB" id="3244572at2759"/>
<feature type="compositionally biased region" description="Polar residues" evidence="1">
    <location>
        <begin position="141"/>
        <end position="180"/>
    </location>
</feature>
<feature type="compositionally biased region" description="Basic and acidic residues" evidence="1">
    <location>
        <begin position="39"/>
        <end position="56"/>
    </location>
</feature>
<sequence length="546" mass="61457">MAGEQQRRGSWKTRENESVERQAALAASQKAAQKNKRQHPQDPEDVIAEKRLRDHNNSFIFTEPAVPKKYRRKDVFKPAAPQSKTATQFPVTQEPGLRLAVLRSEHKRANVGSHQDTPHEGQPTRPAVERLGSVLRDPSPGAQTHNSPVLESSQPTPLRQGETRSQSIVPSSVAVTQEASSRNRHDILNGQRYDDDLDGLSDDDDGEGRHGQETNNEPYGPPEPPSPSQTAAYDNHRDMSPTHTLSSDSEPDEDPRSRRAPRGSVNSNPNHPKIADYPHNTQTILRLALDIFRCHIATEAPFATPNQEKLLSGEAFTSACRALGKDYEPTEDQLIIIRKGACQMRGKLKELAETAVPLFYKFVQSGSHAHKNRLQYKKLTTSDAYTYEDSDSLVGIWFTPLLFTLVHGMWFKKEEDDGIKYPKYFSPQVSAQNIALVLTAIRCVLDGWKEGLHRQHQFKTDTYRHVYRHLLSGLRDLRKTPDGAEVLQGLGTELWESGSSQFLDGPRHKAPTFDSVANAHAAEHFRARVERKRIEREENIEGETAY</sequence>
<proteinExistence type="predicted"/>
<organism evidence="3 4">
    <name type="scientific">Botryobasidium botryosum (strain FD-172 SS1)</name>
    <dbReference type="NCBI Taxonomy" id="930990"/>
    <lineage>
        <taxon>Eukaryota</taxon>
        <taxon>Fungi</taxon>
        <taxon>Dikarya</taxon>
        <taxon>Basidiomycota</taxon>
        <taxon>Agaricomycotina</taxon>
        <taxon>Agaricomycetes</taxon>
        <taxon>Cantharellales</taxon>
        <taxon>Botryobasidiaceae</taxon>
        <taxon>Botryobasidium</taxon>
    </lineage>
</organism>
<dbReference type="Pfam" id="PF20149">
    <property type="entry name" value="DUF6532"/>
    <property type="match status" value="1"/>
</dbReference>
<feature type="compositionally biased region" description="Acidic residues" evidence="1">
    <location>
        <begin position="195"/>
        <end position="206"/>
    </location>
</feature>
<dbReference type="AlphaFoldDB" id="A0A067LSX1"/>
<dbReference type="EMBL" id="KL198141">
    <property type="protein sequence ID" value="KDQ06338.1"/>
    <property type="molecule type" value="Genomic_DNA"/>
</dbReference>